<dbReference type="CDD" id="cd00077">
    <property type="entry name" value="HDc"/>
    <property type="match status" value="1"/>
</dbReference>
<evidence type="ECO:0000313" key="10">
    <source>
        <dbReference type="EMBL" id="KND02075.1"/>
    </source>
</evidence>
<dbReference type="PROSITE" id="PS00126">
    <property type="entry name" value="PDEASE_I_1"/>
    <property type="match status" value="1"/>
</dbReference>
<feature type="binding site" evidence="6">
    <location>
        <position position="270"/>
    </location>
    <ligand>
        <name>Zn(2+)</name>
        <dbReference type="ChEBI" id="CHEBI:29105"/>
        <label>1</label>
    </ligand>
</feature>
<dbReference type="Pfam" id="PF00233">
    <property type="entry name" value="PDEase_I"/>
    <property type="match status" value="1"/>
</dbReference>
<dbReference type="GO" id="GO:0007165">
    <property type="term" value="P:signal transduction"/>
    <property type="evidence" value="ECO:0007669"/>
    <property type="project" value="InterPro"/>
</dbReference>
<keyword evidence="2 6" id="KW-0479">Metal-binding</keyword>
<dbReference type="Proteomes" id="UP000053201">
    <property type="component" value="Unassembled WGS sequence"/>
</dbReference>
<dbReference type="InterPro" id="IPR036971">
    <property type="entry name" value="PDEase_catalytic_dom_sf"/>
</dbReference>
<gene>
    <name evidence="10" type="ORF">SPPG_02578</name>
</gene>
<dbReference type="VEuPathDB" id="FungiDB:SPPG_02578"/>
<feature type="binding site" evidence="5">
    <location>
        <position position="432"/>
    </location>
    <ligand>
        <name>AMP</name>
        <dbReference type="ChEBI" id="CHEBI:456215"/>
    </ligand>
</feature>
<dbReference type="PRINTS" id="PR00387">
    <property type="entry name" value="PDIESTERASE1"/>
</dbReference>
<evidence type="ECO:0000313" key="11">
    <source>
        <dbReference type="Proteomes" id="UP000053201"/>
    </source>
</evidence>
<dbReference type="FunFam" id="1.10.1300.10:FF:000006">
    <property type="entry name" value="Phosphodiesterase 9A"/>
    <property type="match status" value="1"/>
</dbReference>
<keyword evidence="1" id="KW-0140">cGMP</keyword>
<evidence type="ECO:0000256" key="7">
    <source>
        <dbReference type="RuleBase" id="RU363067"/>
    </source>
</evidence>
<evidence type="ECO:0000259" key="9">
    <source>
        <dbReference type="PROSITE" id="PS51845"/>
    </source>
</evidence>
<dbReference type="InterPro" id="IPR023174">
    <property type="entry name" value="PDEase_CS"/>
</dbReference>
<dbReference type="PROSITE" id="PS51845">
    <property type="entry name" value="PDEASE_I_2"/>
    <property type="match status" value="1"/>
</dbReference>
<name>A0A0L0HME7_SPIPD</name>
<dbReference type="GO" id="GO:0004114">
    <property type="term" value="F:3',5'-cyclic-nucleotide phosphodiesterase activity"/>
    <property type="evidence" value="ECO:0007669"/>
    <property type="project" value="InterPro"/>
</dbReference>
<feature type="binding site" evidence="6">
    <location>
        <position position="271"/>
    </location>
    <ligand>
        <name>Zn(2+)</name>
        <dbReference type="ChEBI" id="CHEBI:29105"/>
        <label>2</label>
    </ligand>
</feature>
<dbReference type="eggNOG" id="KOG3689">
    <property type="taxonomic scope" value="Eukaryota"/>
</dbReference>
<evidence type="ECO:0000256" key="8">
    <source>
        <dbReference type="SAM" id="Coils"/>
    </source>
</evidence>
<dbReference type="Gene3D" id="1.10.1300.10">
    <property type="entry name" value="3'5'-cyclic nucleotide phosphodiesterase, catalytic domain"/>
    <property type="match status" value="1"/>
</dbReference>
<dbReference type="SUPFAM" id="SSF109604">
    <property type="entry name" value="HD-domain/PDEase-like"/>
    <property type="match status" value="1"/>
</dbReference>
<keyword evidence="11" id="KW-1185">Reference proteome</keyword>
<reference evidence="10 11" key="1">
    <citation type="submission" date="2009-08" db="EMBL/GenBank/DDBJ databases">
        <title>The Genome Sequence of Spizellomyces punctatus strain DAOM BR117.</title>
        <authorList>
            <consortium name="The Broad Institute Genome Sequencing Platform"/>
            <person name="Russ C."/>
            <person name="Cuomo C."/>
            <person name="Shea T."/>
            <person name="Young S.K."/>
            <person name="Zeng Q."/>
            <person name="Koehrsen M."/>
            <person name="Haas B."/>
            <person name="Borodovsky M."/>
            <person name="Guigo R."/>
            <person name="Alvarado L."/>
            <person name="Berlin A."/>
            <person name="Bochicchio J."/>
            <person name="Borenstein D."/>
            <person name="Chapman S."/>
            <person name="Chen Z."/>
            <person name="Engels R."/>
            <person name="Freedman E."/>
            <person name="Gellesch M."/>
            <person name="Goldberg J."/>
            <person name="Griggs A."/>
            <person name="Gujja S."/>
            <person name="Heiman D."/>
            <person name="Hepburn T."/>
            <person name="Howarth C."/>
            <person name="Jen D."/>
            <person name="Larson L."/>
            <person name="Lewis B."/>
            <person name="Mehta T."/>
            <person name="Park D."/>
            <person name="Pearson M."/>
            <person name="Roberts A."/>
            <person name="Saif S."/>
            <person name="Shenoy N."/>
            <person name="Sisk P."/>
            <person name="Stolte C."/>
            <person name="Sykes S."/>
            <person name="Thomson T."/>
            <person name="Walk T."/>
            <person name="White J."/>
            <person name="Yandava C."/>
            <person name="Burger G."/>
            <person name="Gray M.W."/>
            <person name="Holland P.W.H."/>
            <person name="King N."/>
            <person name="Lang F.B.F."/>
            <person name="Roger A.J."/>
            <person name="Ruiz-Trillo I."/>
            <person name="Lander E."/>
            <person name="Nusbaum C."/>
        </authorList>
    </citation>
    <scope>NUCLEOTIDE SEQUENCE [LARGE SCALE GENOMIC DNA]</scope>
    <source>
        <strain evidence="10 11">DAOM BR117</strain>
    </source>
</reference>
<dbReference type="AlphaFoldDB" id="A0A0L0HME7"/>
<feature type="binding site" evidence="5">
    <location>
        <position position="381"/>
    </location>
    <ligand>
        <name>AMP</name>
        <dbReference type="ChEBI" id="CHEBI:456215"/>
    </ligand>
</feature>
<evidence type="ECO:0000256" key="4">
    <source>
        <dbReference type="PIRSR" id="PIRSR623088-1"/>
    </source>
</evidence>
<dbReference type="InterPro" id="IPR002073">
    <property type="entry name" value="PDEase_catalytic_dom"/>
</dbReference>
<keyword evidence="8" id="KW-0175">Coiled coil</keyword>
<organism evidence="10 11">
    <name type="scientific">Spizellomyces punctatus (strain DAOM BR117)</name>
    <dbReference type="NCBI Taxonomy" id="645134"/>
    <lineage>
        <taxon>Eukaryota</taxon>
        <taxon>Fungi</taxon>
        <taxon>Fungi incertae sedis</taxon>
        <taxon>Chytridiomycota</taxon>
        <taxon>Chytridiomycota incertae sedis</taxon>
        <taxon>Chytridiomycetes</taxon>
        <taxon>Spizellomycetales</taxon>
        <taxon>Spizellomycetaceae</taxon>
        <taxon>Spizellomyces</taxon>
    </lineage>
</organism>
<dbReference type="InterPro" id="IPR023088">
    <property type="entry name" value="PDEase"/>
</dbReference>
<dbReference type="EC" id="3.1.4.-" evidence="7"/>
<dbReference type="EMBL" id="KQ257453">
    <property type="protein sequence ID" value="KND02075.1"/>
    <property type="molecule type" value="Genomic_DNA"/>
</dbReference>
<comment type="cofactor">
    <cofactor evidence="7">
        <name>a divalent metal cation</name>
        <dbReference type="ChEBI" id="CHEBI:60240"/>
    </cofactor>
    <text evidence="7">Binds 2 divalent metal cations per subunit. Site 1 may preferentially bind zinc ions, while site 2 has a preference for magnesium and/or manganese ions.</text>
</comment>
<dbReference type="OrthoDB" id="546632at2759"/>
<dbReference type="RefSeq" id="XP_016610114.1">
    <property type="nucleotide sequence ID" value="XM_016750859.1"/>
</dbReference>
<dbReference type="InParanoid" id="A0A0L0HME7"/>
<dbReference type="SMART" id="SM00471">
    <property type="entry name" value="HDc"/>
    <property type="match status" value="1"/>
</dbReference>
<feature type="active site" description="Proton donor" evidence="4">
    <location>
        <position position="230"/>
    </location>
</feature>
<dbReference type="STRING" id="645134.A0A0L0HME7"/>
<evidence type="ECO:0000256" key="3">
    <source>
        <dbReference type="ARBA" id="ARBA00022801"/>
    </source>
</evidence>
<dbReference type="GeneID" id="27686153"/>
<evidence type="ECO:0000256" key="1">
    <source>
        <dbReference type="ARBA" id="ARBA00022535"/>
    </source>
</evidence>
<accession>A0A0L0HME7</accession>
<evidence type="ECO:0000256" key="2">
    <source>
        <dbReference type="ARBA" id="ARBA00022723"/>
    </source>
</evidence>
<sequence>MAATASTCSRIYLLINDGSPRNETIEFAKSASPEEIRAGLLAAAEIGGEPKGAIVKVSTKDGVLLPVSVDGLTPNSEDNRYILNVKKDSLIKNDAASAVMSPEIGTANLDLSALKATLKSLEADLDGLTEKKGQLANIPTQHTPKRAVKRVSQIDPRYMSQPKYVFTDETIKYLKTPTFDPWQWQENEMLALLEFMFVELGVVDEFKIDIPVLRKFLQAVKDGYNANPFHNFRHCFCVTQMMYGILHTTKVVEKLTPADKLILLAACVGHDLDHPGFNNAYQVNARTDLAIIYNDVSPLEMHHCAVLFTILKHPDTNIMSNIPDSTYRDIRKGIIRGILATDMAKHADLLSQMKKYADEGFKYSDAEQKSCLLQMIIKCADVSNEVRPPDVAEPWVDCLLEEFFEQADHEKAAGLPFAPFMDREKVTKAGAQVGFIGFVLIPLYELMARVLDNMDPIITPVKQALAYYKELQEKEKAAATGGK</sequence>
<proteinExistence type="inferred from homology"/>
<dbReference type="OMA" id="REDMFQS"/>
<dbReference type="InterPro" id="IPR003607">
    <property type="entry name" value="HD/PDEase_dom"/>
</dbReference>
<dbReference type="GO" id="GO:0046872">
    <property type="term" value="F:metal ion binding"/>
    <property type="evidence" value="ECO:0007669"/>
    <property type="project" value="UniProtKB-KW"/>
</dbReference>
<feature type="binding site" evidence="5">
    <location>
        <position position="271"/>
    </location>
    <ligand>
        <name>AMP</name>
        <dbReference type="ChEBI" id="CHEBI:456215"/>
    </ligand>
</feature>
<dbReference type="PANTHER" id="PTHR11347">
    <property type="entry name" value="CYCLIC NUCLEOTIDE PHOSPHODIESTERASE"/>
    <property type="match status" value="1"/>
</dbReference>
<feature type="domain" description="PDEase" evidence="9">
    <location>
        <begin position="154"/>
        <end position="475"/>
    </location>
</feature>
<feature type="binding site" evidence="5">
    <location>
        <begin position="230"/>
        <end position="234"/>
    </location>
    <ligand>
        <name>AMP</name>
        <dbReference type="ChEBI" id="CHEBI:456215"/>
    </ligand>
</feature>
<evidence type="ECO:0000256" key="6">
    <source>
        <dbReference type="PIRSR" id="PIRSR623088-3"/>
    </source>
</evidence>
<feature type="binding site" evidence="6">
    <location>
        <position position="271"/>
    </location>
    <ligand>
        <name>Zn(2+)</name>
        <dbReference type="ChEBI" id="CHEBI:29105"/>
        <label>1</label>
    </ligand>
</feature>
<feature type="coiled-coil region" evidence="8">
    <location>
        <begin position="104"/>
        <end position="138"/>
    </location>
</feature>
<keyword evidence="3 7" id="KW-0378">Hydrolase</keyword>
<feature type="binding site" evidence="6">
    <location>
        <position position="381"/>
    </location>
    <ligand>
        <name>Zn(2+)</name>
        <dbReference type="ChEBI" id="CHEBI:29105"/>
        <label>1</label>
    </ligand>
</feature>
<feature type="binding site" evidence="6">
    <location>
        <position position="234"/>
    </location>
    <ligand>
        <name>Zn(2+)</name>
        <dbReference type="ChEBI" id="CHEBI:29105"/>
        <label>1</label>
    </ligand>
</feature>
<protein>
    <recommendedName>
        <fullName evidence="7">Phosphodiesterase</fullName>
        <ecNumber evidence="7">3.1.4.-</ecNumber>
    </recommendedName>
</protein>
<evidence type="ECO:0000256" key="5">
    <source>
        <dbReference type="PIRSR" id="PIRSR623088-2"/>
    </source>
</evidence>
<comment type="similarity">
    <text evidence="7">Belongs to the cyclic nucleotide phosphodiesterase family.</text>
</comment>